<dbReference type="PANTHER" id="PTHR43734:SF1">
    <property type="entry name" value="PHYTOENE DESATURASE"/>
    <property type="match status" value="1"/>
</dbReference>
<feature type="domain" description="Amine oxidase" evidence="5">
    <location>
        <begin position="12"/>
        <end position="487"/>
    </location>
</feature>
<proteinExistence type="inferred from homology"/>
<evidence type="ECO:0000256" key="3">
    <source>
        <dbReference type="ARBA" id="ARBA00023002"/>
    </source>
</evidence>
<evidence type="ECO:0000256" key="4">
    <source>
        <dbReference type="RuleBase" id="RU362075"/>
    </source>
</evidence>
<dbReference type="Gene3D" id="3.50.50.60">
    <property type="entry name" value="FAD/NAD(P)-binding domain"/>
    <property type="match status" value="2"/>
</dbReference>
<dbReference type="InterPro" id="IPR014105">
    <property type="entry name" value="Carotenoid/retinoid_OxRdtase"/>
</dbReference>
<evidence type="ECO:0000313" key="7">
    <source>
        <dbReference type="Proteomes" id="UP000291469"/>
    </source>
</evidence>
<dbReference type="PRINTS" id="PR00419">
    <property type="entry name" value="ADXRDTASE"/>
</dbReference>
<organism evidence="6 7">
    <name type="scientific">Egibacter rhizosphaerae</name>
    <dbReference type="NCBI Taxonomy" id="1670831"/>
    <lineage>
        <taxon>Bacteria</taxon>
        <taxon>Bacillati</taxon>
        <taxon>Actinomycetota</taxon>
        <taxon>Nitriliruptoria</taxon>
        <taxon>Egibacterales</taxon>
        <taxon>Egibacteraceae</taxon>
        <taxon>Egibacter</taxon>
    </lineage>
</organism>
<sequence length="491" mass="52156">MARVVVVGAGVGGLAAAGRLAAAGHRVTVCEQHHEVGGKLGVAEREGFRFDTGPSLLTLPHLLDEALRATGAGLDDVLEREPVEPIARYRYPDGTVLDTSADPLRTAAALEEALTPGASARWQRILTRGERIWQAVEGPVLRRPLDGPGAALRLGRQLRDLPAIAPHRTLRRLGQQELGDPRLVMLLDRYATYSGSDPRRAPATLATVPYAEQAFGAWYIRGGLGRIAGALRDGAEAAGAIVRTGADVTAIEVDHTGRARGVRLADGERVPADVVVANTDAAHLYRDLLPAGVTGRTRARLARVEPSLSGFTLLLGVRGTTPGLAHHNVLFPADYDAEFDAIFGPWPRPVRDPTLYVVRTDDPAVAPAGHEAWFVLVNAPRQGAVDWAEPARVDRYAEHVLDRLAAHGFDVRSRLVFCEARSPLELARRTRADGGAIYGTSSNGPRAAFLRPSNRSPVPGLFLVGGSSHPGGGLPLVLLSSGIVADLVGPA</sequence>
<keyword evidence="7" id="KW-1185">Reference proteome</keyword>
<dbReference type="InterPro" id="IPR036188">
    <property type="entry name" value="FAD/NAD-bd_sf"/>
</dbReference>
<dbReference type="AlphaFoldDB" id="A0A411YIJ5"/>
<dbReference type="Proteomes" id="UP000291469">
    <property type="component" value="Chromosome"/>
</dbReference>
<dbReference type="Pfam" id="PF01593">
    <property type="entry name" value="Amino_oxidase"/>
    <property type="match status" value="1"/>
</dbReference>
<dbReference type="NCBIfam" id="TIGR02734">
    <property type="entry name" value="crtI_fam"/>
    <property type="match status" value="1"/>
</dbReference>
<comment type="similarity">
    <text evidence="4">Belongs to the carotenoid/retinoid oxidoreductase family.</text>
</comment>
<dbReference type="OrthoDB" id="9774675at2"/>
<reference evidence="6 7" key="1">
    <citation type="submission" date="2019-01" db="EMBL/GenBank/DDBJ databases">
        <title>Egibacter rhizosphaerae EGI 80759T.</title>
        <authorList>
            <person name="Chen D.-D."/>
            <person name="Tian Y."/>
            <person name="Jiao J.-Y."/>
            <person name="Zhang X.-T."/>
            <person name="Zhang Y.-G."/>
            <person name="Zhang Y."/>
            <person name="Xiao M."/>
            <person name="Shu W.-S."/>
            <person name="Li W.-J."/>
        </authorList>
    </citation>
    <scope>NUCLEOTIDE SEQUENCE [LARGE SCALE GENOMIC DNA]</scope>
    <source>
        <strain evidence="6 7">EGI 80759</strain>
    </source>
</reference>
<evidence type="ECO:0000259" key="5">
    <source>
        <dbReference type="Pfam" id="PF01593"/>
    </source>
</evidence>
<protein>
    <submittedName>
        <fullName evidence="6">Phytoene desaturase</fullName>
    </submittedName>
</protein>
<keyword evidence="3 4" id="KW-0560">Oxidoreductase</keyword>
<comment type="pathway">
    <text evidence="1 4">Carotenoid biosynthesis.</text>
</comment>
<evidence type="ECO:0000256" key="2">
    <source>
        <dbReference type="ARBA" id="ARBA00022746"/>
    </source>
</evidence>
<accession>A0A411YIJ5</accession>
<dbReference type="GO" id="GO:0016117">
    <property type="term" value="P:carotenoid biosynthetic process"/>
    <property type="evidence" value="ECO:0007669"/>
    <property type="project" value="UniProtKB-KW"/>
</dbReference>
<dbReference type="PANTHER" id="PTHR43734">
    <property type="entry name" value="PHYTOENE DESATURASE"/>
    <property type="match status" value="1"/>
</dbReference>
<gene>
    <name evidence="6" type="primary">crtI</name>
    <name evidence="6" type="ORF">ER308_16505</name>
</gene>
<dbReference type="GO" id="GO:0016491">
    <property type="term" value="F:oxidoreductase activity"/>
    <property type="evidence" value="ECO:0007669"/>
    <property type="project" value="UniProtKB-KW"/>
</dbReference>
<evidence type="ECO:0000313" key="6">
    <source>
        <dbReference type="EMBL" id="QBI21017.1"/>
    </source>
</evidence>
<keyword evidence="2 4" id="KW-0125">Carotenoid biosynthesis</keyword>
<dbReference type="SUPFAM" id="SSF51905">
    <property type="entry name" value="FAD/NAD(P)-binding domain"/>
    <property type="match status" value="1"/>
</dbReference>
<dbReference type="RefSeq" id="WP_131156010.1">
    <property type="nucleotide sequence ID" value="NZ_CP036402.1"/>
</dbReference>
<dbReference type="EMBL" id="CP036402">
    <property type="protein sequence ID" value="QBI21017.1"/>
    <property type="molecule type" value="Genomic_DNA"/>
</dbReference>
<dbReference type="KEGG" id="erz:ER308_16505"/>
<evidence type="ECO:0000256" key="1">
    <source>
        <dbReference type="ARBA" id="ARBA00004829"/>
    </source>
</evidence>
<name>A0A411YIJ5_9ACTN</name>
<dbReference type="InterPro" id="IPR002937">
    <property type="entry name" value="Amino_oxidase"/>
</dbReference>